<reference evidence="2" key="1">
    <citation type="journal article" date="2022" name="Int. J. Mol. Sci.">
        <title>Draft Genome of Tanacetum Coccineum: Genomic Comparison of Closely Related Tanacetum-Family Plants.</title>
        <authorList>
            <person name="Yamashiro T."/>
            <person name="Shiraishi A."/>
            <person name="Nakayama K."/>
            <person name="Satake H."/>
        </authorList>
    </citation>
    <scope>NUCLEOTIDE SEQUENCE</scope>
</reference>
<dbReference type="Proteomes" id="UP001151760">
    <property type="component" value="Unassembled WGS sequence"/>
</dbReference>
<keyword evidence="2" id="KW-0548">Nucleotidyltransferase</keyword>
<reference evidence="2" key="2">
    <citation type="submission" date="2022-01" db="EMBL/GenBank/DDBJ databases">
        <authorList>
            <person name="Yamashiro T."/>
            <person name="Shiraishi A."/>
            <person name="Satake H."/>
            <person name="Nakayama K."/>
        </authorList>
    </citation>
    <scope>NUCLEOTIDE SEQUENCE</scope>
</reference>
<evidence type="ECO:0000313" key="2">
    <source>
        <dbReference type="EMBL" id="GJT37593.1"/>
    </source>
</evidence>
<dbReference type="PANTHER" id="PTHR45835:SF99">
    <property type="entry name" value="CHROMO DOMAIN-CONTAINING PROTEIN-RELATED"/>
    <property type="match status" value="1"/>
</dbReference>
<organism evidence="2 3">
    <name type="scientific">Tanacetum coccineum</name>
    <dbReference type="NCBI Taxonomy" id="301880"/>
    <lineage>
        <taxon>Eukaryota</taxon>
        <taxon>Viridiplantae</taxon>
        <taxon>Streptophyta</taxon>
        <taxon>Embryophyta</taxon>
        <taxon>Tracheophyta</taxon>
        <taxon>Spermatophyta</taxon>
        <taxon>Magnoliopsida</taxon>
        <taxon>eudicotyledons</taxon>
        <taxon>Gunneridae</taxon>
        <taxon>Pentapetalae</taxon>
        <taxon>asterids</taxon>
        <taxon>campanulids</taxon>
        <taxon>Asterales</taxon>
        <taxon>Asteraceae</taxon>
        <taxon>Asteroideae</taxon>
        <taxon>Anthemideae</taxon>
        <taxon>Anthemidinae</taxon>
        <taxon>Tanacetum</taxon>
    </lineage>
</organism>
<feature type="domain" description="Integrase catalytic" evidence="1">
    <location>
        <begin position="1"/>
        <end position="113"/>
    </location>
</feature>
<dbReference type="EMBL" id="BQNB010015235">
    <property type="protein sequence ID" value="GJT37593.1"/>
    <property type="molecule type" value="Genomic_DNA"/>
</dbReference>
<dbReference type="GO" id="GO:0003964">
    <property type="term" value="F:RNA-directed DNA polymerase activity"/>
    <property type="evidence" value="ECO:0007669"/>
    <property type="project" value="UniProtKB-KW"/>
</dbReference>
<accession>A0ABQ5DGA9</accession>
<dbReference type="PROSITE" id="PS50994">
    <property type="entry name" value="INTEGRASE"/>
    <property type="match status" value="1"/>
</dbReference>
<keyword evidence="2" id="KW-0808">Transferase</keyword>
<dbReference type="Gene3D" id="3.30.420.10">
    <property type="entry name" value="Ribonuclease H-like superfamily/Ribonuclease H"/>
    <property type="match status" value="1"/>
</dbReference>
<evidence type="ECO:0000259" key="1">
    <source>
        <dbReference type="PROSITE" id="PS50994"/>
    </source>
</evidence>
<evidence type="ECO:0000313" key="3">
    <source>
        <dbReference type="Proteomes" id="UP001151760"/>
    </source>
</evidence>
<keyword evidence="2" id="KW-0695">RNA-directed DNA polymerase</keyword>
<dbReference type="InterPro" id="IPR012337">
    <property type="entry name" value="RNaseH-like_sf"/>
</dbReference>
<name>A0ABQ5DGA9_9ASTR</name>
<dbReference type="PANTHER" id="PTHR45835">
    <property type="entry name" value="YALI0A06105P"/>
    <property type="match status" value="1"/>
</dbReference>
<dbReference type="InterPro" id="IPR036397">
    <property type="entry name" value="RNaseH_sf"/>
</dbReference>
<proteinExistence type="predicted"/>
<dbReference type="InterPro" id="IPR001584">
    <property type="entry name" value="Integrase_cat-core"/>
</dbReference>
<keyword evidence="3" id="KW-1185">Reference proteome</keyword>
<gene>
    <name evidence="2" type="ORF">Tco_0937458</name>
</gene>
<comment type="caution">
    <text evidence="2">The sequence shown here is derived from an EMBL/GenBank/DDBJ whole genome shotgun (WGS) entry which is preliminary data.</text>
</comment>
<sequence>MEKLTRQYLKEVVSRHGVSVLIISDRDSKFTSHFWKSLNKALGTQLDMSTAYHPQTDSQSERTIETLEDMLRACVIDFGKGWDRHLPLVKFSYNNSYHTSIKAAPFEALYGRKCRSPICWAEVGDAQLTGPEVVHETTEKIIQIKKRIQAA</sequence>
<dbReference type="SUPFAM" id="SSF53098">
    <property type="entry name" value="Ribonuclease H-like"/>
    <property type="match status" value="1"/>
</dbReference>
<protein>
    <submittedName>
        <fullName evidence="2">Reverse transcriptase domain-containing protein</fullName>
    </submittedName>
</protein>